<dbReference type="EMBL" id="LJZR01000003">
    <property type="protein sequence ID" value="KPQ36960.1"/>
    <property type="molecule type" value="Genomic_DNA"/>
</dbReference>
<dbReference type="InterPro" id="IPR001343">
    <property type="entry name" value="Hemolysn_Ca-bd"/>
</dbReference>
<name>A0A0P7ZPD4_9CYAN</name>
<dbReference type="SUPFAM" id="SSF51120">
    <property type="entry name" value="beta-Roll"/>
    <property type="match status" value="1"/>
</dbReference>
<accession>A0A0P7ZPD4</accession>
<dbReference type="STRING" id="1666911.HLUCCA11_03325"/>
<dbReference type="Proteomes" id="UP000050465">
    <property type="component" value="Unassembled WGS sequence"/>
</dbReference>
<gene>
    <name evidence="1" type="ORF">HLUCCA11_03325</name>
</gene>
<dbReference type="PRINTS" id="PR00313">
    <property type="entry name" value="CABNDNGRPT"/>
</dbReference>
<proteinExistence type="predicted"/>
<sequence length="355" mass="37744">MTENKTETIETDFSLSFESLLRDLLQQGSLSEGLVTLLPAANADLFGSGNFVLGTERDDFLPGTEADDVILAGGGNDAIVSRSGNNVIFTTDALARGGFERDYVNISAGNNVVVLGDENGSYYTTDGWFDSVYIDGFEMGADSLVLYGSSDLYEVRSDEKGSWILWGDDASEAIAYLNGISNFSLNSNTVSFITSSAGLSSNSEAEPVQLEPVQPEPVQLEPEAPFSQAFYQQLGQPEYAEVAGGVGDDLLVGSDRADSLAGFLGRDYAFGGGGADLFILGDFGGAYYTRAGWSDSLYIDDFTAGEDQIQLSGSVSQYSVTTGATGSWLYFEGDAIAYLNGVTAVNLEGFKYLSL</sequence>
<dbReference type="AlphaFoldDB" id="A0A0P7ZPD4"/>
<protein>
    <submittedName>
        <fullName evidence="1">Toxin-like protein</fullName>
    </submittedName>
</protein>
<evidence type="ECO:0000313" key="1">
    <source>
        <dbReference type="EMBL" id="KPQ36960.1"/>
    </source>
</evidence>
<comment type="caution">
    <text evidence="1">The sequence shown here is derived from an EMBL/GenBank/DDBJ whole genome shotgun (WGS) entry which is preliminary data.</text>
</comment>
<dbReference type="Pfam" id="PF00353">
    <property type="entry name" value="HemolysinCabind"/>
    <property type="match status" value="2"/>
</dbReference>
<dbReference type="InterPro" id="IPR011049">
    <property type="entry name" value="Serralysin-like_metalloprot_C"/>
</dbReference>
<organism evidence="1 2">
    <name type="scientific">Phormidesmis priestleyi Ana</name>
    <dbReference type="NCBI Taxonomy" id="1666911"/>
    <lineage>
        <taxon>Bacteria</taxon>
        <taxon>Bacillati</taxon>
        <taxon>Cyanobacteriota</taxon>
        <taxon>Cyanophyceae</taxon>
        <taxon>Leptolyngbyales</taxon>
        <taxon>Leptolyngbyaceae</taxon>
        <taxon>Phormidesmis</taxon>
    </lineage>
</organism>
<dbReference type="Gene3D" id="2.150.10.10">
    <property type="entry name" value="Serralysin-like metalloprotease, C-terminal"/>
    <property type="match status" value="2"/>
</dbReference>
<dbReference type="GO" id="GO:0005509">
    <property type="term" value="F:calcium ion binding"/>
    <property type="evidence" value="ECO:0007669"/>
    <property type="project" value="InterPro"/>
</dbReference>
<evidence type="ECO:0000313" key="2">
    <source>
        <dbReference type="Proteomes" id="UP000050465"/>
    </source>
</evidence>
<reference evidence="1 2" key="1">
    <citation type="submission" date="2015-09" db="EMBL/GenBank/DDBJ databases">
        <title>Identification and resolution of microdiversity through metagenomic sequencing of parallel consortia.</title>
        <authorList>
            <person name="Nelson W.C."/>
            <person name="Romine M.F."/>
            <person name="Lindemann S.R."/>
        </authorList>
    </citation>
    <scope>NUCLEOTIDE SEQUENCE [LARGE SCALE GENOMIC DNA]</scope>
    <source>
        <strain evidence="1">Ana</strain>
    </source>
</reference>